<keyword evidence="2" id="KW-1185">Reference proteome</keyword>
<dbReference type="SUPFAM" id="SSF48264">
    <property type="entry name" value="Cytochrome P450"/>
    <property type="match status" value="1"/>
</dbReference>
<organism evidence="1 2">
    <name type="scientific">Streptomyces spongiicola</name>
    <dbReference type="NCBI Taxonomy" id="1690221"/>
    <lineage>
        <taxon>Bacteria</taxon>
        <taxon>Bacillati</taxon>
        <taxon>Actinomycetota</taxon>
        <taxon>Actinomycetes</taxon>
        <taxon>Kitasatosporales</taxon>
        <taxon>Streptomycetaceae</taxon>
        <taxon>Streptomyces</taxon>
    </lineage>
</organism>
<sequence>MVDTVIRLIGARRAQPGDDLISDLVQVSDETEKLDEVELVALLCGPFFLLPTLQVRTSG</sequence>
<dbReference type="EMBL" id="CP029254">
    <property type="protein sequence ID" value="AWK09322.1"/>
    <property type="molecule type" value="Genomic_DNA"/>
</dbReference>
<proteinExistence type="predicted"/>
<dbReference type="RefSeq" id="WP_109294298.1">
    <property type="nucleotide sequence ID" value="NZ_CP029254.1"/>
</dbReference>
<protein>
    <submittedName>
        <fullName evidence="1">Uncharacterized protein</fullName>
    </submittedName>
</protein>
<reference evidence="1 2" key="1">
    <citation type="submission" date="2018-05" db="EMBL/GenBank/DDBJ databases">
        <title>Complete genome sequence of the Type Strain of Streptomyces spongiicola HNM0071, the producer of staurosporine.</title>
        <authorList>
            <person name="Zhou S."/>
            <person name="Huang X."/>
        </authorList>
    </citation>
    <scope>NUCLEOTIDE SEQUENCE [LARGE SCALE GENOMIC DNA]</scope>
    <source>
        <strain evidence="1 2">HNM0071</strain>
    </source>
</reference>
<evidence type="ECO:0000313" key="2">
    <source>
        <dbReference type="Proteomes" id="UP000245051"/>
    </source>
</evidence>
<accession>A0ABM6V5T0</accession>
<name>A0ABM6V5T0_9ACTN</name>
<dbReference type="InterPro" id="IPR036396">
    <property type="entry name" value="Cyt_P450_sf"/>
</dbReference>
<evidence type="ECO:0000313" key="1">
    <source>
        <dbReference type="EMBL" id="AWK09322.1"/>
    </source>
</evidence>
<dbReference type="Proteomes" id="UP000245051">
    <property type="component" value="Chromosome"/>
</dbReference>
<dbReference type="Gene3D" id="1.10.630.10">
    <property type="entry name" value="Cytochrome P450"/>
    <property type="match status" value="1"/>
</dbReference>
<gene>
    <name evidence="1" type="ORF">DDQ41_10760</name>
</gene>